<dbReference type="SMART" id="SM00020">
    <property type="entry name" value="Tryp_SPc"/>
    <property type="match status" value="1"/>
</dbReference>
<dbReference type="PROSITE" id="PS50240">
    <property type="entry name" value="TRYPSIN_DOM"/>
    <property type="match status" value="1"/>
</dbReference>
<keyword evidence="3 7" id="KW-0732">Signal</keyword>
<comment type="caution">
    <text evidence="9">The sequence shown here is derived from an EMBL/GenBank/DDBJ whole genome shotgun (WGS) entry which is preliminary data.</text>
</comment>
<dbReference type="GO" id="GO:0004252">
    <property type="term" value="F:serine-type endopeptidase activity"/>
    <property type="evidence" value="ECO:0007669"/>
    <property type="project" value="InterPro"/>
</dbReference>
<keyword evidence="5" id="KW-0325">Glycoprotein</keyword>
<dbReference type="Pfam" id="PF00089">
    <property type="entry name" value="Trypsin"/>
    <property type="match status" value="1"/>
</dbReference>
<evidence type="ECO:0000313" key="10">
    <source>
        <dbReference type="Proteomes" id="UP000823561"/>
    </source>
</evidence>
<evidence type="ECO:0000256" key="4">
    <source>
        <dbReference type="ARBA" id="ARBA00023157"/>
    </source>
</evidence>
<keyword evidence="2" id="KW-0964">Secreted</keyword>
<evidence type="ECO:0000256" key="6">
    <source>
        <dbReference type="ARBA" id="ARBA00024195"/>
    </source>
</evidence>
<dbReference type="Gene3D" id="2.40.10.10">
    <property type="entry name" value="Trypsin-like serine proteases"/>
    <property type="match status" value="2"/>
</dbReference>
<evidence type="ECO:0000313" key="9">
    <source>
        <dbReference type="EMBL" id="KAG5269977.1"/>
    </source>
</evidence>
<dbReference type="GO" id="GO:0006508">
    <property type="term" value="P:proteolysis"/>
    <property type="evidence" value="ECO:0007669"/>
    <property type="project" value="InterPro"/>
</dbReference>
<dbReference type="AlphaFoldDB" id="A0AAV6G995"/>
<protein>
    <recommendedName>
        <fullName evidence="8">Peptidase S1 domain-containing protein</fullName>
    </recommendedName>
</protein>
<keyword evidence="10" id="KW-1185">Reference proteome</keyword>
<evidence type="ECO:0000256" key="5">
    <source>
        <dbReference type="ARBA" id="ARBA00023180"/>
    </source>
</evidence>
<dbReference type="InterPro" id="IPR009003">
    <property type="entry name" value="Peptidase_S1_PA"/>
</dbReference>
<dbReference type="CDD" id="cd00190">
    <property type="entry name" value="Tryp_SPc"/>
    <property type="match status" value="1"/>
</dbReference>
<keyword evidence="4" id="KW-1015">Disulfide bond</keyword>
<dbReference type="PANTHER" id="PTHR24256">
    <property type="entry name" value="TRYPTASE-RELATED"/>
    <property type="match status" value="1"/>
</dbReference>
<dbReference type="GO" id="GO:0005576">
    <property type="term" value="C:extracellular region"/>
    <property type="evidence" value="ECO:0007669"/>
    <property type="project" value="UniProtKB-SubCell"/>
</dbReference>
<comment type="similarity">
    <text evidence="6">Belongs to the peptidase S1 family. CLIP subfamily.</text>
</comment>
<organism evidence="9 10">
    <name type="scientific">Alosa alosa</name>
    <name type="common">allis shad</name>
    <dbReference type="NCBI Taxonomy" id="278164"/>
    <lineage>
        <taxon>Eukaryota</taxon>
        <taxon>Metazoa</taxon>
        <taxon>Chordata</taxon>
        <taxon>Craniata</taxon>
        <taxon>Vertebrata</taxon>
        <taxon>Euteleostomi</taxon>
        <taxon>Actinopterygii</taxon>
        <taxon>Neopterygii</taxon>
        <taxon>Teleostei</taxon>
        <taxon>Clupei</taxon>
        <taxon>Clupeiformes</taxon>
        <taxon>Clupeoidei</taxon>
        <taxon>Clupeidae</taxon>
        <taxon>Alosa</taxon>
    </lineage>
</organism>
<evidence type="ECO:0000256" key="2">
    <source>
        <dbReference type="ARBA" id="ARBA00022525"/>
    </source>
</evidence>
<accession>A0AAV6G995</accession>
<dbReference type="PRINTS" id="PR00722">
    <property type="entry name" value="CHYMOTRYPSIN"/>
</dbReference>
<evidence type="ECO:0000259" key="8">
    <source>
        <dbReference type="PROSITE" id="PS50240"/>
    </source>
</evidence>
<comment type="subcellular location">
    <subcellularLocation>
        <location evidence="1">Secreted</location>
    </subcellularLocation>
</comment>
<evidence type="ECO:0000256" key="7">
    <source>
        <dbReference type="SAM" id="SignalP"/>
    </source>
</evidence>
<dbReference type="Proteomes" id="UP000823561">
    <property type="component" value="Chromosome 14"/>
</dbReference>
<evidence type="ECO:0000256" key="3">
    <source>
        <dbReference type="ARBA" id="ARBA00022729"/>
    </source>
</evidence>
<name>A0AAV6G995_9TELE</name>
<dbReference type="InterPro" id="IPR001254">
    <property type="entry name" value="Trypsin_dom"/>
</dbReference>
<dbReference type="InterPro" id="IPR001314">
    <property type="entry name" value="Peptidase_S1A"/>
</dbReference>
<dbReference type="SUPFAM" id="SSF50494">
    <property type="entry name" value="Trypsin-like serine proteases"/>
    <property type="match status" value="1"/>
</dbReference>
<sequence>MIWLSVGALLALVACLPHTATQHQGAKQSQVSEVSAHERQRRMVGGLLARSVPWHVMVYLGEGVFDGGFAGGALISDSWVLTAGRNLFIQRSRDATRGKEPLIPKIYMRITHRAHADASTEAAVDKVFLHPGFQNTSDWDNDLALIRLKSPVTFSESVMPVPLPERGDDLEETPGTLGLVAGWGWGRDFIQSDILKFLKLPVVSRQQCQSGYQGKSGKPVVDDNMFCTGPGEDEANVCFWDAGGALAVLNPEQNRVYAAGILSFDKSCAVEKYAVYTKISPYLPWIHEVMRGDEDYASQRSSALARMFSRRF</sequence>
<reference evidence="9" key="1">
    <citation type="submission" date="2020-10" db="EMBL/GenBank/DDBJ databases">
        <title>Chromosome-scale genome assembly of the Allis shad, Alosa alosa.</title>
        <authorList>
            <person name="Margot Z."/>
            <person name="Christophe K."/>
            <person name="Cabau C."/>
            <person name="Louis A."/>
            <person name="Berthelot C."/>
            <person name="Parey E."/>
            <person name="Roest Crollius H."/>
            <person name="Montfort J."/>
            <person name="Robinson-Rechavi M."/>
            <person name="Bucao C."/>
            <person name="Bouchez O."/>
            <person name="Gislard M."/>
            <person name="Lluch J."/>
            <person name="Milhes M."/>
            <person name="Lampietro C."/>
            <person name="Lopez Roques C."/>
            <person name="Donnadieu C."/>
            <person name="Braasch I."/>
            <person name="Desvignes T."/>
            <person name="Postlethwait J."/>
            <person name="Bobe J."/>
            <person name="Guiguen Y."/>
        </authorList>
    </citation>
    <scope>NUCLEOTIDE SEQUENCE</scope>
    <source>
        <strain evidence="9">M-15738</strain>
        <tissue evidence="9">Blood</tissue>
    </source>
</reference>
<feature type="signal peptide" evidence="7">
    <location>
        <begin position="1"/>
        <end position="21"/>
    </location>
</feature>
<gene>
    <name evidence="9" type="ORF">AALO_G00187260</name>
</gene>
<dbReference type="FunFam" id="2.40.10.10:FF:000054">
    <property type="entry name" value="Complement C1r subcomponent"/>
    <property type="match status" value="1"/>
</dbReference>
<dbReference type="InterPro" id="IPR051487">
    <property type="entry name" value="Ser/Thr_Proteases_Immune/Dev"/>
</dbReference>
<feature type="chain" id="PRO_5043383560" description="Peptidase S1 domain-containing protein" evidence="7">
    <location>
        <begin position="22"/>
        <end position="312"/>
    </location>
</feature>
<feature type="domain" description="Peptidase S1" evidence="8">
    <location>
        <begin position="43"/>
        <end position="291"/>
    </location>
</feature>
<dbReference type="InterPro" id="IPR043504">
    <property type="entry name" value="Peptidase_S1_PA_chymotrypsin"/>
</dbReference>
<proteinExistence type="inferred from homology"/>
<evidence type="ECO:0000256" key="1">
    <source>
        <dbReference type="ARBA" id="ARBA00004613"/>
    </source>
</evidence>
<dbReference type="EMBL" id="JADWDJ010000014">
    <property type="protein sequence ID" value="KAG5269977.1"/>
    <property type="molecule type" value="Genomic_DNA"/>
</dbReference>